<protein>
    <submittedName>
        <fullName evidence="4">Collagen triple helix repeat protein</fullName>
    </submittedName>
</protein>
<feature type="region of interest" description="Disordered" evidence="1">
    <location>
        <begin position="62"/>
        <end position="120"/>
    </location>
</feature>
<accession>A0A660KVL0</accession>
<dbReference type="InterPro" id="IPR011083">
    <property type="entry name" value="Phage_tail_collar_dom"/>
</dbReference>
<feature type="compositionally biased region" description="Low complexity" evidence="1">
    <location>
        <begin position="75"/>
        <end position="118"/>
    </location>
</feature>
<feature type="domain" description="Phage tail collar" evidence="3">
    <location>
        <begin position="208"/>
        <end position="264"/>
    </location>
</feature>
<organism evidence="4 5">
    <name type="scientific">Solirubrobacter pauli</name>
    <dbReference type="NCBI Taxonomy" id="166793"/>
    <lineage>
        <taxon>Bacteria</taxon>
        <taxon>Bacillati</taxon>
        <taxon>Actinomycetota</taxon>
        <taxon>Thermoleophilia</taxon>
        <taxon>Solirubrobacterales</taxon>
        <taxon>Solirubrobacteraceae</taxon>
        <taxon>Solirubrobacter</taxon>
    </lineage>
</organism>
<dbReference type="Pfam" id="PF01391">
    <property type="entry name" value="Collagen"/>
    <property type="match status" value="1"/>
</dbReference>
<dbReference type="InterPro" id="IPR037053">
    <property type="entry name" value="Phage_tail_collar_dom_sf"/>
</dbReference>
<feature type="compositionally biased region" description="Basic and acidic residues" evidence="1">
    <location>
        <begin position="65"/>
        <end position="74"/>
    </location>
</feature>
<keyword evidence="4" id="KW-0176">Collagen</keyword>
<dbReference type="AlphaFoldDB" id="A0A660KVL0"/>
<dbReference type="SUPFAM" id="SSF88874">
    <property type="entry name" value="Receptor-binding domain of short tail fibre protein gp12"/>
    <property type="match status" value="1"/>
</dbReference>
<comment type="caution">
    <text evidence="4">The sequence shown here is derived from an EMBL/GenBank/DDBJ whole genome shotgun (WGS) entry which is preliminary data.</text>
</comment>
<evidence type="ECO:0000313" key="4">
    <source>
        <dbReference type="EMBL" id="RKQ85043.1"/>
    </source>
</evidence>
<feature type="chain" id="PRO_5039465083" evidence="2">
    <location>
        <begin position="23"/>
        <end position="281"/>
    </location>
</feature>
<evidence type="ECO:0000313" key="5">
    <source>
        <dbReference type="Proteomes" id="UP000278962"/>
    </source>
</evidence>
<proteinExistence type="predicted"/>
<keyword evidence="5" id="KW-1185">Reference proteome</keyword>
<gene>
    <name evidence="4" type="ORF">C8N24_6677</name>
</gene>
<dbReference type="Proteomes" id="UP000278962">
    <property type="component" value="Unassembled WGS sequence"/>
</dbReference>
<dbReference type="Gene3D" id="3.90.1340.10">
    <property type="entry name" value="Phage tail collar domain"/>
    <property type="match status" value="1"/>
</dbReference>
<dbReference type="Pfam" id="PF07484">
    <property type="entry name" value="Collar"/>
    <property type="match status" value="1"/>
</dbReference>
<feature type="signal peptide" evidence="2">
    <location>
        <begin position="1"/>
        <end position="22"/>
    </location>
</feature>
<evidence type="ECO:0000259" key="3">
    <source>
        <dbReference type="Pfam" id="PF07484"/>
    </source>
</evidence>
<dbReference type="InterPro" id="IPR008160">
    <property type="entry name" value="Collagen"/>
</dbReference>
<name>A0A660KVL0_9ACTN</name>
<dbReference type="EMBL" id="RBIL01000003">
    <property type="protein sequence ID" value="RKQ85043.1"/>
    <property type="molecule type" value="Genomic_DNA"/>
</dbReference>
<evidence type="ECO:0000256" key="2">
    <source>
        <dbReference type="SAM" id="SignalP"/>
    </source>
</evidence>
<sequence length="281" mass="27314">MLRGQPIAFLALFVALGGSSYAAVSAGKIGQGDVIVGCVAKDGKLRVVASASRCTGKETAISFNREGRPGRDGLDGAAGARGSDGAPGPVGATGAAGPAGPAGTTGPAGPTGASGPAGQSVTAAAEPVGANCPAGGVKYTSASGSHYVCNATAETSASVLAKLLAVDGSGSGLDADTVDGFNVGALFGTGSQDTTIGASGGAADCYMGQVELTANTYPPPGYMFAAGQTLAISQYSVLYSLLGVNYGGNGTSTFRVPDLRKQAPGGTAYILCYQGVYPSRP</sequence>
<reference evidence="4 5" key="1">
    <citation type="submission" date="2018-10" db="EMBL/GenBank/DDBJ databases">
        <title>Genomic Encyclopedia of Archaeal and Bacterial Type Strains, Phase II (KMG-II): from individual species to whole genera.</title>
        <authorList>
            <person name="Goeker M."/>
        </authorList>
    </citation>
    <scope>NUCLEOTIDE SEQUENCE [LARGE SCALE GENOMIC DNA]</scope>
    <source>
        <strain evidence="4 5">DSM 14954</strain>
    </source>
</reference>
<evidence type="ECO:0000256" key="1">
    <source>
        <dbReference type="SAM" id="MobiDB-lite"/>
    </source>
</evidence>
<keyword evidence="2" id="KW-0732">Signal</keyword>